<feature type="transmembrane region" description="Helical" evidence="5">
    <location>
        <begin position="391"/>
        <end position="411"/>
    </location>
</feature>
<dbReference type="EMBL" id="JBHMEP010000005">
    <property type="protein sequence ID" value="MFB9136396.1"/>
    <property type="molecule type" value="Genomic_DNA"/>
</dbReference>
<comment type="subcellular location">
    <subcellularLocation>
        <location evidence="1">Membrane</location>
        <topology evidence="1">Multi-pass membrane protein</topology>
    </subcellularLocation>
</comment>
<evidence type="ECO:0000259" key="6">
    <source>
        <dbReference type="Pfam" id="PF04932"/>
    </source>
</evidence>
<accession>A0ABV5HQ85</accession>
<feature type="transmembrane region" description="Helical" evidence="5">
    <location>
        <begin position="12"/>
        <end position="31"/>
    </location>
</feature>
<evidence type="ECO:0000313" key="7">
    <source>
        <dbReference type="EMBL" id="MFB9136396.1"/>
    </source>
</evidence>
<name>A0ABV5HQ85_9VIBR</name>
<evidence type="ECO:0000256" key="1">
    <source>
        <dbReference type="ARBA" id="ARBA00004141"/>
    </source>
</evidence>
<feature type="transmembrane region" description="Helical" evidence="5">
    <location>
        <begin position="364"/>
        <end position="385"/>
    </location>
</feature>
<evidence type="ECO:0000313" key="8">
    <source>
        <dbReference type="Proteomes" id="UP001589645"/>
    </source>
</evidence>
<feature type="transmembrane region" description="Helical" evidence="5">
    <location>
        <begin position="146"/>
        <end position="170"/>
    </location>
</feature>
<feature type="transmembrane region" description="Helical" evidence="5">
    <location>
        <begin position="333"/>
        <end position="352"/>
    </location>
</feature>
<protein>
    <submittedName>
        <fullName evidence="7">O-antigen ligase family protein</fullName>
    </submittedName>
</protein>
<feature type="transmembrane region" description="Helical" evidence="5">
    <location>
        <begin position="66"/>
        <end position="84"/>
    </location>
</feature>
<feature type="transmembrane region" description="Helical" evidence="5">
    <location>
        <begin position="182"/>
        <end position="200"/>
    </location>
</feature>
<dbReference type="PANTHER" id="PTHR37422:SF17">
    <property type="entry name" value="O-ANTIGEN LIGASE"/>
    <property type="match status" value="1"/>
</dbReference>
<dbReference type="Proteomes" id="UP001589645">
    <property type="component" value="Unassembled WGS sequence"/>
</dbReference>
<dbReference type="Pfam" id="PF04932">
    <property type="entry name" value="Wzy_C"/>
    <property type="match status" value="1"/>
</dbReference>
<evidence type="ECO:0000256" key="3">
    <source>
        <dbReference type="ARBA" id="ARBA00022989"/>
    </source>
</evidence>
<gene>
    <name evidence="7" type="ORF">ACFFUV_15600</name>
</gene>
<dbReference type="InterPro" id="IPR007016">
    <property type="entry name" value="O-antigen_ligase-rel_domated"/>
</dbReference>
<dbReference type="RefSeq" id="WP_390194508.1">
    <property type="nucleotide sequence ID" value="NZ_JBHMEP010000005.1"/>
</dbReference>
<feature type="domain" description="O-antigen ligase-related" evidence="6">
    <location>
        <begin position="191"/>
        <end position="341"/>
    </location>
</feature>
<proteinExistence type="predicted"/>
<feature type="transmembrane region" description="Helical" evidence="5">
    <location>
        <begin position="120"/>
        <end position="140"/>
    </location>
</feature>
<feature type="transmembrane region" description="Helical" evidence="5">
    <location>
        <begin position="230"/>
        <end position="248"/>
    </location>
</feature>
<dbReference type="GO" id="GO:0016874">
    <property type="term" value="F:ligase activity"/>
    <property type="evidence" value="ECO:0007669"/>
    <property type="project" value="UniProtKB-KW"/>
</dbReference>
<dbReference type="PANTHER" id="PTHR37422">
    <property type="entry name" value="TEICHURONIC ACID BIOSYNTHESIS PROTEIN TUAE"/>
    <property type="match status" value="1"/>
</dbReference>
<keyword evidence="2 5" id="KW-0812">Transmembrane</keyword>
<evidence type="ECO:0000256" key="2">
    <source>
        <dbReference type="ARBA" id="ARBA00022692"/>
    </source>
</evidence>
<dbReference type="InterPro" id="IPR051533">
    <property type="entry name" value="WaaL-like"/>
</dbReference>
<keyword evidence="3 5" id="KW-1133">Transmembrane helix</keyword>
<sequence length="425" mass="47361">MCFSFFRGHSIRNLTLSHWVTFLSAAFFATLTVTPNSYSFAAITLSLLAIVMVAKTWRVYLVNSDIRLITFALCGYFLVYALEMVVYQQPFSTIDMPSRALLAALALGLLYRYPPRLNTIMVAIAVGSIASGIIAIYFSVGLNRRAFLGFGYMVIQIGGICAWLGTLSLISFLHYVHEKKTHYAIICGCGAAFALLATLLSGARGAWLLTPFIMVLSLWAYRHCLNKKKLMIALCAIFAISFMAYPQIKTRVDLVIQDLAQYANNKTNTSSGYRLEMWKSALHTGIEHPLFGVGHDGVPAEKQKQIEQGLVTRGVLKFKRAHNQYLEELQTKGLIGVAVLFALFLVPLRFFYRKLRVGCQVESSQLKAVSIMGCMHILMVMGFSLTQHYLAHHSGILVFSFGLVILAALAIRLEEKSQLNKQEAL</sequence>
<keyword evidence="8" id="KW-1185">Reference proteome</keyword>
<comment type="caution">
    <text evidence="7">The sequence shown here is derived from an EMBL/GenBank/DDBJ whole genome shotgun (WGS) entry which is preliminary data.</text>
</comment>
<evidence type="ECO:0000256" key="5">
    <source>
        <dbReference type="SAM" id="Phobius"/>
    </source>
</evidence>
<reference evidence="7 8" key="1">
    <citation type="submission" date="2024-09" db="EMBL/GenBank/DDBJ databases">
        <authorList>
            <person name="Sun Q."/>
            <person name="Mori K."/>
        </authorList>
    </citation>
    <scope>NUCLEOTIDE SEQUENCE [LARGE SCALE GENOMIC DNA]</scope>
    <source>
        <strain evidence="7 8">CECT 8064</strain>
    </source>
</reference>
<evidence type="ECO:0000256" key="4">
    <source>
        <dbReference type="ARBA" id="ARBA00023136"/>
    </source>
</evidence>
<keyword evidence="4 5" id="KW-0472">Membrane</keyword>
<keyword evidence="7" id="KW-0436">Ligase</keyword>
<feature type="transmembrane region" description="Helical" evidence="5">
    <location>
        <begin position="37"/>
        <end position="54"/>
    </location>
</feature>
<organism evidence="7 8">
    <name type="scientific">Vibrio olivae</name>
    <dbReference type="NCBI Taxonomy" id="1243002"/>
    <lineage>
        <taxon>Bacteria</taxon>
        <taxon>Pseudomonadati</taxon>
        <taxon>Pseudomonadota</taxon>
        <taxon>Gammaproteobacteria</taxon>
        <taxon>Vibrionales</taxon>
        <taxon>Vibrionaceae</taxon>
        <taxon>Vibrio</taxon>
    </lineage>
</organism>